<accession>A0AAD9USK9</accession>
<sequence>MYYNKWKDLFYLSFLFTLLLFHRSEAFTAGAGGWQHGKKSGIFKKQNNAPYLLAKICSAARAFCPTEMSSTHKARDRSVNLAEEF</sequence>
<dbReference type="Proteomes" id="UP001249851">
    <property type="component" value="Unassembled WGS sequence"/>
</dbReference>
<reference evidence="2" key="2">
    <citation type="journal article" date="2023" name="Science">
        <title>Genomic signatures of disease resistance in endangered staghorn corals.</title>
        <authorList>
            <person name="Vollmer S.V."/>
            <person name="Selwyn J.D."/>
            <person name="Despard B.A."/>
            <person name="Roesel C.L."/>
        </authorList>
    </citation>
    <scope>NUCLEOTIDE SEQUENCE</scope>
    <source>
        <strain evidence="2">K2</strain>
    </source>
</reference>
<evidence type="ECO:0000256" key="1">
    <source>
        <dbReference type="SAM" id="SignalP"/>
    </source>
</evidence>
<evidence type="ECO:0008006" key="4">
    <source>
        <dbReference type="Google" id="ProtNLM"/>
    </source>
</evidence>
<organism evidence="2 3">
    <name type="scientific">Acropora cervicornis</name>
    <name type="common">Staghorn coral</name>
    <dbReference type="NCBI Taxonomy" id="6130"/>
    <lineage>
        <taxon>Eukaryota</taxon>
        <taxon>Metazoa</taxon>
        <taxon>Cnidaria</taxon>
        <taxon>Anthozoa</taxon>
        <taxon>Hexacorallia</taxon>
        <taxon>Scleractinia</taxon>
        <taxon>Astrocoeniina</taxon>
        <taxon>Acroporidae</taxon>
        <taxon>Acropora</taxon>
    </lineage>
</organism>
<gene>
    <name evidence="2" type="ORF">P5673_031727</name>
</gene>
<name>A0AAD9USK9_ACRCE</name>
<proteinExistence type="predicted"/>
<dbReference type="EMBL" id="JARQWQ010000155">
    <property type="protein sequence ID" value="KAK2548120.1"/>
    <property type="molecule type" value="Genomic_DNA"/>
</dbReference>
<keyword evidence="3" id="KW-1185">Reference proteome</keyword>
<keyword evidence="1" id="KW-0732">Signal</keyword>
<evidence type="ECO:0000313" key="3">
    <source>
        <dbReference type="Proteomes" id="UP001249851"/>
    </source>
</evidence>
<comment type="caution">
    <text evidence="2">The sequence shown here is derived from an EMBL/GenBank/DDBJ whole genome shotgun (WGS) entry which is preliminary data.</text>
</comment>
<reference evidence="2" key="1">
    <citation type="journal article" date="2023" name="G3 (Bethesda)">
        <title>Whole genome assembly and annotation of the endangered Caribbean coral Acropora cervicornis.</title>
        <authorList>
            <person name="Selwyn J.D."/>
            <person name="Vollmer S.V."/>
        </authorList>
    </citation>
    <scope>NUCLEOTIDE SEQUENCE</scope>
    <source>
        <strain evidence="2">K2</strain>
    </source>
</reference>
<dbReference type="AlphaFoldDB" id="A0AAD9USK9"/>
<evidence type="ECO:0000313" key="2">
    <source>
        <dbReference type="EMBL" id="KAK2548120.1"/>
    </source>
</evidence>
<feature type="chain" id="PRO_5041903701" description="Secreted protein" evidence="1">
    <location>
        <begin position="27"/>
        <end position="85"/>
    </location>
</feature>
<feature type="signal peptide" evidence="1">
    <location>
        <begin position="1"/>
        <end position="26"/>
    </location>
</feature>
<protein>
    <recommendedName>
        <fullName evidence="4">Secreted protein</fullName>
    </recommendedName>
</protein>